<comment type="caution">
    <text evidence="3">The sequence shown here is derived from an EMBL/GenBank/DDBJ whole genome shotgun (WGS) entry which is preliminary data.</text>
</comment>
<dbReference type="InterPro" id="IPR005625">
    <property type="entry name" value="PepSY-ass_TM"/>
</dbReference>
<evidence type="ECO:0000313" key="3">
    <source>
        <dbReference type="EMBL" id="MDO5973725.1"/>
    </source>
</evidence>
<dbReference type="Pfam" id="PF03413">
    <property type="entry name" value="PepSY"/>
    <property type="match status" value="1"/>
</dbReference>
<evidence type="ECO:0000259" key="2">
    <source>
        <dbReference type="Pfam" id="PF03413"/>
    </source>
</evidence>
<dbReference type="Proteomes" id="UP001176806">
    <property type="component" value="Unassembled WGS sequence"/>
</dbReference>
<keyword evidence="1" id="KW-1133">Transmembrane helix</keyword>
<dbReference type="InterPro" id="IPR025711">
    <property type="entry name" value="PepSY"/>
</dbReference>
<dbReference type="Pfam" id="PF03929">
    <property type="entry name" value="PepSY_TM"/>
    <property type="match status" value="1"/>
</dbReference>
<gene>
    <name evidence="3" type="ORF">Q4Q40_05975</name>
</gene>
<keyword evidence="1" id="KW-0472">Membrane</keyword>
<keyword evidence="1" id="KW-0812">Transmembrane</keyword>
<protein>
    <submittedName>
        <fullName evidence="3">PepSY domain-containing protein</fullName>
    </submittedName>
</protein>
<evidence type="ECO:0000313" key="4">
    <source>
        <dbReference type="Proteomes" id="UP001176806"/>
    </source>
</evidence>
<organism evidence="3 4">
    <name type="scientific">Flavivirga jejuensis</name>
    <dbReference type="NCBI Taxonomy" id="870487"/>
    <lineage>
        <taxon>Bacteria</taxon>
        <taxon>Pseudomonadati</taxon>
        <taxon>Bacteroidota</taxon>
        <taxon>Flavobacteriia</taxon>
        <taxon>Flavobacteriales</taxon>
        <taxon>Flavobacteriaceae</taxon>
        <taxon>Flavivirga</taxon>
    </lineage>
</organism>
<accession>A0ABT8WKQ0</accession>
<evidence type="ECO:0000256" key="1">
    <source>
        <dbReference type="SAM" id="Phobius"/>
    </source>
</evidence>
<feature type="domain" description="PepSY" evidence="2">
    <location>
        <begin position="108"/>
        <end position="169"/>
    </location>
</feature>
<name>A0ABT8WKQ0_9FLAO</name>
<reference evidence="3" key="1">
    <citation type="submission" date="2023-07" db="EMBL/GenBank/DDBJ databases">
        <title>Two novel species in the genus Flavivirga.</title>
        <authorList>
            <person name="Kwon K."/>
        </authorList>
    </citation>
    <scope>NUCLEOTIDE SEQUENCE</scope>
    <source>
        <strain evidence="3">KACC 14158</strain>
    </source>
</reference>
<dbReference type="EMBL" id="JAUOEL010000002">
    <property type="protein sequence ID" value="MDO5973725.1"/>
    <property type="molecule type" value="Genomic_DNA"/>
</dbReference>
<proteinExistence type="predicted"/>
<dbReference type="RefSeq" id="WP_303300847.1">
    <property type="nucleotide sequence ID" value="NZ_BAABDA010000051.1"/>
</dbReference>
<feature type="transmembrane region" description="Helical" evidence="1">
    <location>
        <begin position="198"/>
        <end position="220"/>
    </location>
</feature>
<keyword evidence="4" id="KW-1185">Reference proteome</keyword>
<sequence length="234" mass="27851">MRISKTKFIRKSHRYLGLFLGIQFLMWTVSGLYFSWTNLDEIHGDHFLKEKKELSIFENLINPFPLEKEQVETLVLKNINEEPYYWVNNKTLIHARTGELKKEILEPEALKIASQHVKPNFKVKTIEKITETGKHHEYRGKPLPVYVITYEGKDKIRAYINAKNGSFESIRHRDWRIFDFLWMTHTMDFEGRDDMNNLLLRIFSLLGVFTVISGFVLWYVSSPSIRKIKKRTIR</sequence>
<feature type="transmembrane region" description="Helical" evidence="1">
    <location>
        <begin position="15"/>
        <end position="36"/>
    </location>
</feature>